<dbReference type="EMBL" id="JAZDUE010000003">
    <property type="protein sequence ID" value="MEE4022513.1"/>
    <property type="molecule type" value="Genomic_DNA"/>
</dbReference>
<keyword evidence="3" id="KW-0547">Nucleotide-binding</keyword>
<accession>A0ABU7MQB2</accession>
<keyword evidence="5" id="KW-1278">Translocase</keyword>
<dbReference type="NCBIfam" id="NF008653">
    <property type="entry name" value="PRK11650.1"/>
    <property type="match status" value="1"/>
</dbReference>
<evidence type="ECO:0000256" key="5">
    <source>
        <dbReference type="ARBA" id="ARBA00022967"/>
    </source>
</evidence>
<dbReference type="InterPro" id="IPR027417">
    <property type="entry name" value="P-loop_NTPase"/>
</dbReference>
<evidence type="ECO:0000256" key="6">
    <source>
        <dbReference type="ARBA" id="ARBA00023136"/>
    </source>
</evidence>
<protein>
    <submittedName>
        <fullName evidence="8">Sn-glycerol-3-phosphate ABC transporter ATP-binding protein UgpC</fullName>
    </submittedName>
</protein>
<dbReference type="PROSITE" id="PS50893">
    <property type="entry name" value="ABC_TRANSPORTER_2"/>
    <property type="match status" value="1"/>
</dbReference>
<evidence type="ECO:0000256" key="2">
    <source>
        <dbReference type="ARBA" id="ARBA00022475"/>
    </source>
</evidence>
<dbReference type="PANTHER" id="PTHR43875:SF15">
    <property type="entry name" value="TREHALOSE IMPORT ATP-BINDING PROTEIN SUGC"/>
    <property type="match status" value="1"/>
</dbReference>
<evidence type="ECO:0000259" key="7">
    <source>
        <dbReference type="PROSITE" id="PS50893"/>
    </source>
</evidence>
<feature type="domain" description="ABC transporter" evidence="7">
    <location>
        <begin position="4"/>
        <end position="235"/>
    </location>
</feature>
<dbReference type="SMART" id="SM00382">
    <property type="entry name" value="AAA"/>
    <property type="match status" value="1"/>
</dbReference>
<dbReference type="InterPro" id="IPR008995">
    <property type="entry name" value="Mo/tungstate-bd_C_term_dom"/>
</dbReference>
<evidence type="ECO:0000256" key="3">
    <source>
        <dbReference type="ARBA" id="ARBA00022741"/>
    </source>
</evidence>
<gene>
    <name evidence="8" type="primary">ugpC</name>
    <name evidence="8" type="ORF">V1Y59_05420</name>
</gene>
<organism evidence="8 9">
    <name type="scientific">Gordonia prachuapensis</name>
    <dbReference type="NCBI Taxonomy" id="3115651"/>
    <lineage>
        <taxon>Bacteria</taxon>
        <taxon>Bacillati</taxon>
        <taxon>Actinomycetota</taxon>
        <taxon>Actinomycetes</taxon>
        <taxon>Mycobacteriales</taxon>
        <taxon>Gordoniaceae</taxon>
        <taxon>Gordonia</taxon>
    </lineage>
</organism>
<keyword evidence="2" id="KW-1003">Cell membrane</keyword>
<dbReference type="InterPro" id="IPR003439">
    <property type="entry name" value="ABC_transporter-like_ATP-bd"/>
</dbReference>
<dbReference type="Gene3D" id="3.40.50.300">
    <property type="entry name" value="P-loop containing nucleotide triphosphate hydrolases"/>
    <property type="match status" value="1"/>
</dbReference>
<evidence type="ECO:0000313" key="9">
    <source>
        <dbReference type="Proteomes" id="UP001335729"/>
    </source>
</evidence>
<dbReference type="InterPro" id="IPR040582">
    <property type="entry name" value="OB_MalK-like"/>
</dbReference>
<dbReference type="Pfam" id="PF00005">
    <property type="entry name" value="ABC_tran"/>
    <property type="match status" value="1"/>
</dbReference>
<proteinExistence type="predicted"/>
<dbReference type="PANTHER" id="PTHR43875">
    <property type="entry name" value="MALTODEXTRIN IMPORT ATP-BINDING PROTEIN MSMX"/>
    <property type="match status" value="1"/>
</dbReference>
<reference evidence="8 9" key="1">
    <citation type="submission" date="2024-01" db="EMBL/GenBank/DDBJ databases">
        <title>Draft genome sequence of Gordonia sp. PKS22-38.</title>
        <authorList>
            <person name="Suphannarot A."/>
            <person name="Mingma R."/>
        </authorList>
    </citation>
    <scope>NUCLEOTIDE SEQUENCE [LARGE SCALE GENOMIC DNA]</scope>
    <source>
        <strain evidence="8 9">PKS22-38</strain>
    </source>
</reference>
<keyword evidence="4 8" id="KW-0067">ATP-binding</keyword>
<dbReference type="InterPro" id="IPR015855">
    <property type="entry name" value="ABC_transpr_MalK-like"/>
</dbReference>
<evidence type="ECO:0000256" key="1">
    <source>
        <dbReference type="ARBA" id="ARBA00022448"/>
    </source>
</evidence>
<dbReference type="Proteomes" id="UP001335729">
    <property type="component" value="Unassembled WGS sequence"/>
</dbReference>
<dbReference type="RefSeq" id="WP_330503809.1">
    <property type="nucleotide sequence ID" value="NZ_JAZDUE010000003.1"/>
</dbReference>
<sequence>MAEIILEKVTKQYPDGSTAVHGVDVDIADGEFIILVGPSGCGKSTTLNMIAGLEDITSGELRIEGERVNERAPKDRDIAMVFQSYALYPHMSVRENIAFPLTLAKMSKSEVSAKVDEAAKILDLGPYLDRKPANLSGGQRQRVAMGRAIVRSPKAFLMDEPLSNLDAKLRVQMRTEIARLQQRLGTTTIYVTHDQTEAMTLGDRVVVLRGGYVQQIGTPQELYNEPANLFVAGFIGSPAMNFLPGRIDGDAIETPIGRISVPDHQKVVANAEKARSNGEVLVGIRPEHLEDSALVDTDTREHGATFTASVDVIENMGSDNYVYFSVDTPHATSDALAELSADAGGVDIGGGQMIARVSPESSISRGSNAELFYDAGRVAVFDQESGTNLRLG</sequence>
<dbReference type="Pfam" id="PF17912">
    <property type="entry name" value="OB_MalK"/>
    <property type="match status" value="1"/>
</dbReference>
<dbReference type="InterPro" id="IPR012340">
    <property type="entry name" value="NA-bd_OB-fold"/>
</dbReference>
<comment type="caution">
    <text evidence="8">The sequence shown here is derived from an EMBL/GenBank/DDBJ whole genome shotgun (WGS) entry which is preliminary data.</text>
</comment>
<dbReference type="InterPro" id="IPR047641">
    <property type="entry name" value="ABC_transpr_MalK/UgpC-like"/>
</dbReference>
<dbReference type="InterPro" id="IPR003593">
    <property type="entry name" value="AAA+_ATPase"/>
</dbReference>
<dbReference type="SUPFAM" id="SSF52540">
    <property type="entry name" value="P-loop containing nucleoside triphosphate hydrolases"/>
    <property type="match status" value="1"/>
</dbReference>
<dbReference type="SUPFAM" id="SSF50331">
    <property type="entry name" value="MOP-like"/>
    <property type="match status" value="1"/>
</dbReference>
<keyword evidence="6" id="KW-0472">Membrane</keyword>
<evidence type="ECO:0000313" key="8">
    <source>
        <dbReference type="EMBL" id="MEE4022513.1"/>
    </source>
</evidence>
<dbReference type="InterPro" id="IPR017871">
    <property type="entry name" value="ABC_transporter-like_CS"/>
</dbReference>
<dbReference type="PROSITE" id="PS00211">
    <property type="entry name" value="ABC_TRANSPORTER_1"/>
    <property type="match status" value="1"/>
</dbReference>
<evidence type="ECO:0000256" key="4">
    <source>
        <dbReference type="ARBA" id="ARBA00022840"/>
    </source>
</evidence>
<keyword evidence="9" id="KW-1185">Reference proteome</keyword>
<dbReference type="Gene3D" id="2.40.50.140">
    <property type="entry name" value="Nucleic acid-binding proteins"/>
    <property type="match status" value="1"/>
</dbReference>
<dbReference type="CDD" id="cd03301">
    <property type="entry name" value="ABC_MalK_N"/>
    <property type="match status" value="1"/>
</dbReference>
<dbReference type="Gene3D" id="2.40.50.100">
    <property type="match status" value="1"/>
</dbReference>
<dbReference type="GO" id="GO:0005524">
    <property type="term" value="F:ATP binding"/>
    <property type="evidence" value="ECO:0007669"/>
    <property type="project" value="UniProtKB-KW"/>
</dbReference>
<name>A0ABU7MQB2_9ACTN</name>
<keyword evidence="1" id="KW-0813">Transport</keyword>